<dbReference type="AlphaFoldDB" id="A0A2R6B9F7"/>
<protein>
    <recommendedName>
        <fullName evidence="7">NADH:quinone oxidoreductase/Mrp antiporter transmembrane domain-containing protein</fullName>
    </recommendedName>
</protein>
<evidence type="ECO:0000256" key="3">
    <source>
        <dbReference type="ARBA" id="ARBA00022692"/>
    </source>
</evidence>
<reference evidence="8 9" key="1">
    <citation type="submission" date="2017-04" db="EMBL/GenBank/DDBJ databases">
        <title>Novel microbial lineages endemic to geothermal iron-oxide mats fill important gaps in the evolutionary history of Archaea.</title>
        <authorList>
            <person name="Jay Z.J."/>
            <person name="Beam J.P."/>
            <person name="Dlakic M."/>
            <person name="Rusch D.B."/>
            <person name="Kozubal M.A."/>
            <person name="Inskeep W.P."/>
        </authorList>
    </citation>
    <scope>NUCLEOTIDE SEQUENCE [LARGE SCALE GENOMIC DNA]</scope>
    <source>
        <strain evidence="8">ECH_B_2</strain>
    </source>
</reference>
<dbReference type="InterPro" id="IPR003918">
    <property type="entry name" value="NADH_UbQ_OxRdtase"/>
</dbReference>
<feature type="transmembrane region" description="Helical" evidence="6">
    <location>
        <begin position="386"/>
        <end position="408"/>
    </location>
</feature>
<dbReference type="Pfam" id="PF00361">
    <property type="entry name" value="Proton_antipo_M"/>
    <property type="match status" value="1"/>
</dbReference>
<evidence type="ECO:0000256" key="2">
    <source>
        <dbReference type="ARBA" id="ARBA00009025"/>
    </source>
</evidence>
<evidence type="ECO:0000259" key="7">
    <source>
        <dbReference type="Pfam" id="PF00361"/>
    </source>
</evidence>
<comment type="subcellular location">
    <subcellularLocation>
        <location evidence="1">Membrane</location>
        <topology evidence="1">Multi-pass membrane protein</topology>
    </subcellularLocation>
</comment>
<feature type="transmembrane region" description="Helical" evidence="6">
    <location>
        <begin position="39"/>
        <end position="60"/>
    </location>
</feature>
<evidence type="ECO:0000313" key="9">
    <source>
        <dbReference type="Proteomes" id="UP000241284"/>
    </source>
</evidence>
<feature type="transmembrane region" description="Helical" evidence="6">
    <location>
        <begin position="256"/>
        <end position="276"/>
    </location>
</feature>
<gene>
    <name evidence="8" type="ORF">B9Q06_06400</name>
</gene>
<dbReference type="PRINTS" id="PR01437">
    <property type="entry name" value="NUOXDRDTASE4"/>
</dbReference>
<feature type="transmembrane region" description="Helical" evidence="6">
    <location>
        <begin position="121"/>
        <end position="138"/>
    </location>
</feature>
<dbReference type="InterPro" id="IPR010227">
    <property type="entry name" value="NADH_Q_OxRdtase_chainM/4"/>
</dbReference>
<dbReference type="InterPro" id="IPR001750">
    <property type="entry name" value="ND/Mrp_TM"/>
</dbReference>
<dbReference type="GO" id="GO:0003954">
    <property type="term" value="F:NADH dehydrogenase activity"/>
    <property type="evidence" value="ECO:0007669"/>
    <property type="project" value="TreeGrafter"/>
</dbReference>
<keyword evidence="3 6" id="KW-0812">Transmembrane</keyword>
<feature type="transmembrane region" description="Helical" evidence="6">
    <location>
        <begin position="317"/>
        <end position="341"/>
    </location>
</feature>
<evidence type="ECO:0000313" key="8">
    <source>
        <dbReference type="EMBL" id="PSN95222.1"/>
    </source>
</evidence>
<feature type="transmembrane region" description="Helical" evidence="6">
    <location>
        <begin position="347"/>
        <end position="365"/>
    </location>
</feature>
<organism evidence="8 9">
    <name type="scientific">Candidatus Marsarchaeota G2 archaeon ECH_B_2</name>
    <dbReference type="NCBI Taxonomy" id="1978160"/>
    <lineage>
        <taxon>Archaea</taxon>
        <taxon>Candidatus Marsarchaeota</taxon>
        <taxon>Candidatus Marsarchaeota group 2</taxon>
    </lineage>
</organism>
<dbReference type="GO" id="GO:0042773">
    <property type="term" value="P:ATP synthesis coupled electron transport"/>
    <property type="evidence" value="ECO:0007669"/>
    <property type="project" value="InterPro"/>
</dbReference>
<accession>A0A2R6B9F7</accession>
<evidence type="ECO:0000256" key="5">
    <source>
        <dbReference type="ARBA" id="ARBA00023136"/>
    </source>
</evidence>
<name>A0A2R6B9F7_9ARCH</name>
<dbReference type="NCBIfam" id="TIGR01972">
    <property type="entry name" value="NDH_I_M"/>
    <property type="match status" value="1"/>
</dbReference>
<feature type="transmembrane region" description="Helical" evidence="6">
    <location>
        <begin position="288"/>
        <end position="308"/>
    </location>
</feature>
<feature type="transmembrane region" description="Helical" evidence="6">
    <location>
        <begin position="144"/>
        <end position="164"/>
    </location>
</feature>
<dbReference type="GO" id="GO:0008137">
    <property type="term" value="F:NADH dehydrogenase (ubiquinone) activity"/>
    <property type="evidence" value="ECO:0007669"/>
    <property type="project" value="InterPro"/>
</dbReference>
<dbReference type="EMBL" id="NEXH01000012">
    <property type="protein sequence ID" value="PSN95222.1"/>
    <property type="molecule type" value="Genomic_DNA"/>
</dbReference>
<keyword evidence="5 6" id="KW-0472">Membrane</keyword>
<keyword evidence="4 6" id="KW-1133">Transmembrane helix</keyword>
<dbReference type="GO" id="GO:0048039">
    <property type="term" value="F:ubiquinone binding"/>
    <property type="evidence" value="ECO:0007669"/>
    <property type="project" value="TreeGrafter"/>
</dbReference>
<dbReference type="PANTHER" id="PTHR43507">
    <property type="entry name" value="NADH-UBIQUINONE OXIDOREDUCTASE CHAIN 4"/>
    <property type="match status" value="1"/>
</dbReference>
<dbReference type="Proteomes" id="UP000241284">
    <property type="component" value="Unassembled WGS sequence"/>
</dbReference>
<dbReference type="GO" id="GO:0015990">
    <property type="term" value="P:electron transport coupled proton transport"/>
    <property type="evidence" value="ECO:0007669"/>
    <property type="project" value="TreeGrafter"/>
</dbReference>
<comment type="similarity">
    <text evidence="2">Belongs to the complex I subunit 4 family.</text>
</comment>
<sequence length="501" mass="54534">MRCSKMDWITPTVFFPLAWGFVLLIASQSKWGENNASRLALVGTLITLVFSIGLLAEYGLQPLNWKFGSFSEYVSYHWLPQLGINLSFGVDGISVPLVLLTTITMVVVVLSSSKVIERRKALYYSLIMISEAGVLGVFTSLDLFVFYIFWELVLIPMFFLIGIWGGPRRVYSAYKFLIYTHVGSVAMLVGFFIAYFSTGGVSFNLMFIAQQLTSPSFPEYLKVAVFTALVLGFLVKMPVFPFHTWLPDAHVEAPSPVSVVLASLLLKMGGYGMIRLAFEMIPSVAQRYAYPIMVLGIVSAVYAALVAYRQDDVKRMVAFSSISHMGFVLVGVATLTSIGIVGSVFQMFSHGIIVGSLFLLSGFVGETAGTRQISRLGGLAKLIPRLGGLMTFTSLASVGLPGLSGFVAEFMILTAAFSHGFAVGISLAAVLALSAGYYMWMLQRMVFSKPKQVETQGDLSGSELVGLAVFSAIIIILGVYPYLLTSYISPTAGLIVHTTGW</sequence>
<comment type="caution">
    <text evidence="8">The sequence shown here is derived from an EMBL/GenBank/DDBJ whole genome shotgun (WGS) entry which is preliminary data.</text>
</comment>
<evidence type="ECO:0000256" key="6">
    <source>
        <dbReference type="SAM" id="Phobius"/>
    </source>
</evidence>
<dbReference type="GO" id="GO:0016020">
    <property type="term" value="C:membrane"/>
    <property type="evidence" value="ECO:0007669"/>
    <property type="project" value="UniProtKB-SubCell"/>
</dbReference>
<dbReference type="PANTHER" id="PTHR43507:SF1">
    <property type="entry name" value="NADH-UBIQUINONE OXIDOREDUCTASE CHAIN 4"/>
    <property type="match status" value="1"/>
</dbReference>
<feature type="transmembrane region" description="Helical" evidence="6">
    <location>
        <begin position="461"/>
        <end position="483"/>
    </location>
</feature>
<feature type="transmembrane region" description="Helical" evidence="6">
    <location>
        <begin position="217"/>
        <end position="235"/>
    </location>
</feature>
<proteinExistence type="inferred from homology"/>
<feature type="transmembrane region" description="Helical" evidence="6">
    <location>
        <begin position="420"/>
        <end position="440"/>
    </location>
</feature>
<feature type="domain" description="NADH:quinone oxidoreductase/Mrp antiporter transmembrane" evidence="7">
    <location>
        <begin position="140"/>
        <end position="429"/>
    </location>
</feature>
<evidence type="ECO:0000256" key="1">
    <source>
        <dbReference type="ARBA" id="ARBA00004141"/>
    </source>
</evidence>
<feature type="transmembrane region" description="Helical" evidence="6">
    <location>
        <begin position="86"/>
        <end position="109"/>
    </location>
</feature>
<feature type="transmembrane region" description="Helical" evidence="6">
    <location>
        <begin position="6"/>
        <end position="27"/>
    </location>
</feature>
<evidence type="ECO:0000256" key="4">
    <source>
        <dbReference type="ARBA" id="ARBA00022989"/>
    </source>
</evidence>